<keyword evidence="2" id="KW-1134">Transmembrane beta strand</keyword>
<keyword evidence="2" id="KW-0812">Transmembrane</keyword>
<dbReference type="PANTHER" id="PTHR30203:SF25">
    <property type="entry name" value="OUTER MEMBRANE PROTEIN-RELATED"/>
    <property type="match status" value="1"/>
</dbReference>
<dbReference type="GO" id="GO:0005886">
    <property type="term" value="C:plasma membrane"/>
    <property type="evidence" value="ECO:0007669"/>
    <property type="project" value="UniProtKB-SubCell"/>
</dbReference>
<evidence type="ECO:0000256" key="1">
    <source>
        <dbReference type="ARBA" id="ARBA00007613"/>
    </source>
</evidence>
<feature type="region of interest" description="Disordered" evidence="4">
    <location>
        <begin position="482"/>
        <end position="504"/>
    </location>
</feature>
<gene>
    <name evidence="5" type="ORF">DBV39_00400</name>
</gene>
<evidence type="ECO:0000313" key="5">
    <source>
        <dbReference type="EMBL" id="AWB32423.1"/>
    </source>
</evidence>
<dbReference type="AlphaFoldDB" id="A0A2R4XFE9"/>
<protein>
    <submittedName>
        <fullName evidence="5">RND transporter</fullName>
    </submittedName>
</protein>
<reference evidence="5 6" key="1">
    <citation type="submission" date="2018-04" db="EMBL/GenBank/DDBJ databases">
        <title>Bordetella sp. HZ20 isolated from seawater.</title>
        <authorList>
            <person name="Sun C."/>
        </authorList>
    </citation>
    <scope>NUCLEOTIDE SEQUENCE [LARGE SCALE GENOMIC DNA]</scope>
    <source>
        <strain evidence="5 6">HZ20</strain>
    </source>
</reference>
<dbReference type="PANTHER" id="PTHR30203">
    <property type="entry name" value="OUTER MEMBRANE CATION EFFLUX PROTEIN"/>
    <property type="match status" value="1"/>
</dbReference>
<evidence type="ECO:0000256" key="3">
    <source>
        <dbReference type="SAM" id="Coils"/>
    </source>
</evidence>
<evidence type="ECO:0000256" key="4">
    <source>
        <dbReference type="SAM" id="MobiDB-lite"/>
    </source>
</evidence>
<dbReference type="Pfam" id="PF02321">
    <property type="entry name" value="OEP"/>
    <property type="match status" value="2"/>
</dbReference>
<dbReference type="Proteomes" id="UP000244571">
    <property type="component" value="Chromosome"/>
</dbReference>
<dbReference type="KEGG" id="boz:DBV39_00400"/>
<keyword evidence="3" id="KW-0175">Coiled coil</keyword>
<keyword evidence="6" id="KW-1185">Reference proteome</keyword>
<dbReference type="RefSeq" id="WP_108619864.1">
    <property type="nucleotide sequence ID" value="NZ_CP028901.1"/>
</dbReference>
<sequence>MLIHDYRLIRFACLSLGLLVAGCSSLPSVGPDYVRPQDPAFTQWQTQSDIYPSGTQARTPEQATAELQAWWSQLDDAELDWLVSQALASDLTIAAAQARLRQARASRAVAVSAFYPSLSASTAATPTNYGASSSMRPDQTQFDAGFDASWEIDIFGRTRRSVEAAAAEEEAARASLANIQVSVIAETAQNYVDVRNFQQRLEIARRNLASQKQTLQIAQWRNQAGLARQTDVEQARASLAQTQASLPDLEINLARAKNRLAVLTGQPPGAVSDRLSAVRPLPRLPEQVASAIPSVVITQRPDIQVAERNLAAQTARVGEQIAERYPSLSLGGSFSWSAYSLTGLGTMDAFVSRVVGRLAATLFDGGRLKSLVDVQSEAQQQALAEYESVVLRALEEVENALLAHALSRDRTRSWTEASRASSSAATQSRQLYQAGLVDFEQVLITDRAQLNSQESLAQSRATELTTLIQLYKALGGGWQDVQEPGLGAGLGTGPDKSPEQPQGQ</sequence>
<name>A0A2R4XFE9_9BURK</name>
<keyword evidence="2" id="KW-0449">Lipoprotein</keyword>
<comment type="similarity">
    <text evidence="1 2">Belongs to the outer membrane factor (OMF) (TC 1.B.17) family.</text>
</comment>
<evidence type="ECO:0000256" key="2">
    <source>
        <dbReference type="RuleBase" id="RU362097"/>
    </source>
</evidence>
<dbReference type="PROSITE" id="PS51257">
    <property type="entry name" value="PROKAR_LIPOPROTEIN"/>
    <property type="match status" value="1"/>
</dbReference>
<dbReference type="NCBIfam" id="TIGR01845">
    <property type="entry name" value="outer_NodT"/>
    <property type="match status" value="1"/>
</dbReference>
<comment type="subcellular location">
    <subcellularLocation>
        <location evidence="2">Cell membrane</location>
        <topology evidence="2">Lipid-anchor</topology>
    </subcellularLocation>
</comment>
<organism evidence="5 6">
    <name type="scientific">Orrella marina</name>
    <dbReference type="NCBI Taxonomy" id="2163011"/>
    <lineage>
        <taxon>Bacteria</taxon>
        <taxon>Pseudomonadati</taxon>
        <taxon>Pseudomonadota</taxon>
        <taxon>Betaproteobacteria</taxon>
        <taxon>Burkholderiales</taxon>
        <taxon>Alcaligenaceae</taxon>
        <taxon>Orrella</taxon>
    </lineage>
</organism>
<dbReference type="EMBL" id="CP028901">
    <property type="protein sequence ID" value="AWB32423.1"/>
    <property type="molecule type" value="Genomic_DNA"/>
</dbReference>
<dbReference type="Gene3D" id="1.20.1600.10">
    <property type="entry name" value="Outer membrane efflux proteins (OEP)"/>
    <property type="match status" value="1"/>
</dbReference>
<keyword evidence="2" id="KW-0564">Palmitate</keyword>
<accession>A0A2R4XFE9</accession>
<dbReference type="OrthoDB" id="9770517at2"/>
<feature type="coiled-coil region" evidence="3">
    <location>
        <begin position="194"/>
        <end position="266"/>
    </location>
</feature>
<dbReference type="InterPro" id="IPR010131">
    <property type="entry name" value="MdtP/NodT-like"/>
</dbReference>
<dbReference type="SUPFAM" id="SSF56954">
    <property type="entry name" value="Outer membrane efflux proteins (OEP)"/>
    <property type="match status" value="1"/>
</dbReference>
<dbReference type="Gene3D" id="2.20.200.10">
    <property type="entry name" value="Outer membrane efflux proteins (OEP)"/>
    <property type="match status" value="1"/>
</dbReference>
<dbReference type="GO" id="GO:0015562">
    <property type="term" value="F:efflux transmembrane transporter activity"/>
    <property type="evidence" value="ECO:0007669"/>
    <property type="project" value="InterPro"/>
</dbReference>
<dbReference type="InterPro" id="IPR003423">
    <property type="entry name" value="OMP_efflux"/>
</dbReference>
<evidence type="ECO:0000313" key="6">
    <source>
        <dbReference type="Proteomes" id="UP000244571"/>
    </source>
</evidence>
<proteinExistence type="inferred from homology"/>
<keyword evidence="2" id="KW-0472">Membrane</keyword>